<evidence type="ECO:0000313" key="3">
    <source>
        <dbReference type="Proteomes" id="UP000663864"/>
    </source>
</evidence>
<keyword evidence="1" id="KW-0732">Signal</keyword>
<dbReference type="InterPro" id="IPR029063">
    <property type="entry name" value="SAM-dependent_MTases_sf"/>
</dbReference>
<dbReference type="InterPro" id="IPR047803">
    <property type="entry name" value="DCD1A/B-like"/>
</dbReference>
<feature type="signal peptide" evidence="1">
    <location>
        <begin position="1"/>
        <end position="21"/>
    </location>
</feature>
<dbReference type="Proteomes" id="UP000663864">
    <property type="component" value="Unassembled WGS sequence"/>
</dbReference>
<dbReference type="Gene3D" id="3.40.50.150">
    <property type="entry name" value="Vaccinia Virus protein VP39"/>
    <property type="match status" value="1"/>
</dbReference>
<dbReference type="EMBL" id="CAJNOT010000161">
    <property type="protein sequence ID" value="CAF0871944.1"/>
    <property type="molecule type" value="Genomic_DNA"/>
</dbReference>
<protein>
    <submittedName>
        <fullName evidence="2">Uncharacterized protein</fullName>
    </submittedName>
</protein>
<evidence type="ECO:0000313" key="2">
    <source>
        <dbReference type="EMBL" id="CAF0871944.1"/>
    </source>
</evidence>
<dbReference type="PANTHER" id="PTHR35190">
    <property type="entry name" value="PROTEIN DCD1B"/>
    <property type="match status" value="1"/>
</dbReference>
<dbReference type="PANTHER" id="PTHR35190:SF2">
    <property type="entry name" value="PROTEIN DCD1B"/>
    <property type="match status" value="1"/>
</dbReference>
<accession>A0A813XKM4</accession>
<organism evidence="2 3">
    <name type="scientific">Rotaria sordida</name>
    <dbReference type="NCBI Taxonomy" id="392033"/>
    <lineage>
        <taxon>Eukaryota</taxon>
        <taxon>Metazoa</taxon>
        <taxon>Spiralia</taxon>
        <taxon>Gnathifera</taxon>
        <taxon>Rotifera</taxon>
        <taxon>Eurotatoria</taxon>
        <taxon>Bdelloidea</taxon>
        <taxon>Philodinida</taxon>
        <taxon>Philodinidae</taxon>
        <taxon>Rotaria</taxon>
    </lineage>
</organism>
<name>A0A813XKM4_9BILA</name>
<evidence type="ECO:0000256" key="1">
    <source>
        <dbReference type="SAM" id="SignalP"/>
    </source>
</evidence>
<dbReference type="SUPFAM" id="SSF53335">
    <property type="entry name" value="S-adenosyl-L-methionine-dependent methyltransferases"/>
    <property type="match status" value="1"/>
</dbReference>
<feature type="chain" id="PRO_5032873367" evidence="1">
    <location>
        <begin position="22"/>
        <end position="415"/>
    </location>
</feature>
<reference evidence="2" key="1">
    <citation type="submission" date="2021-02" db="EMBL/GenBank/DDBJ databases">
        <authorList>
            <person name="Nowell W R."/>
        </authorList>
    </citation>
    <scope>NUCLEOTIDE SEQUENCE</scope>
</reference>
<comment type="caution">
    <text evidence="2">The sequence shown here is derived from an EMBL/GenBank/DDBJ whole genome shotgun (WGS) entry which is preliminary data.</text>
</comment>
<proteinExistence type="predicted"/>
<dbReference type="AlphaFoldDB" id="A0A813XKM4"/>
<gene>
    <name evidence="2" type="ORF">ZHD862_LOCUS5924</name>
</gene>
<sequence>MLFYRFHVLFLIGVLFLVGTSFNHEINSRKNVGAFCANDTSQGDPNLNPIDDSPPELIRTVENGSLYTIGTGEDQFWLVHVWGNSGYDYDELDKLKLPKWFEDIVASKGLAFALDFQNTLVEAYIDKEIYQEMRGIADAANVDYVAIRRLHMLGEITRGRCSLYGLWGNATLQSKTLQLRALDWDTQGGYIGTLTGMSSTRLGISEIGIYFSDDTFGDENLSNIAIDKASQLAEQTNLNHVAQFICCDIYQIRNYLKINDNNDLFDIVFTSYGTTRWFLDLNKWAQIIEDYLKPNSSFIIVHFHPMVWTFDNQEEHLLTYSYFNCGPIIEYTKGTYADPSAPIEQKSIRWNHSLSDIIMALIEHHLKINLFKEFDSLPLNYFNNLCQLSDHQQYQFKQYQRKLPLVYAIKAIKNK</sequence>